<evidence type="ECO:0008006" key="3">
    <source>
        <dbReference type="Google" id="ProtNLM"/>
    </source>
</evidence>
<dbReference type="EMBL" id="JALLAZ020000780">
    <property type="protein sequence ID" value="KAL3787467.1"/>
    <property type="molecule type" value="Genomic_DNA"/>
</dbReference>
<dbReference type="Gene3D" id="2.60.120.620">
    <property type="entry name" value="q2cbj1_9rhob like domain"/>
    <property type="match status" value="1"/>
</dbReference>
<accession>A0ABD3PHV0</accession>
<comment type="caution">
    <text evidence="1">The sequence shown here is derived from an EMBL/GenBank/DDBJ whole genome shotgun (WGS) entry which is preliminary data.</text>
</comment>
<name>A0ABD3PHV0_9STRA</name>
<protein>
    <recommendedName>
        <fullName evidence="3">Phytanoyl-CoA dioxygenase</fullName>
    </recommendedName>
</protein>
<dbReference type="PANTHER" id="PTHR31630:SF6">
    <property type="entry name" value="PHYTANOYL-COA DIOXYGENASE-RELATED"/>
    <property type="match status" value="1"/>
</dbReference>
<dbReference type="AlphaFoldDB" id="A0ABD3PHV0"/>
<dbReference type="Proteomes" id="UP001530315">
    <property type="component" value="Unassembled WGS sequence"/>
</dbReference>
<sequence>MSSDDPAPRYFPVVDVPRFGPDNHAAIREHLHREGYAVVENILNAVELDTAHDLFWDWAESVSGGLTRRDASTWTSWPVAVDGGIMPWQGSGQSEFAWFVRSRPALVGAFASLWGTDELLVSFDAVCAWRPWGRDPRWKPSFREADGGWFHVDQCPDRDRFECVQGLVDILGTNASGGGGFAVVPRSHSLFGLWRTDYPETVDSFGGDDYFEPPRDHPCLQTAVVPRTRPGDLVLWDSRTVHCSSPGPGPPDGGPRLARLVCYACLTPSERADGPCLERRRRAVRDGLTTTHVPEKAESTEGMLRFYPGLKLPIVSRPYVPPRLSGSQWQLVDGSAS</sequence>
<reference evidence="1 2" key="1">
    <citation type="submission" date="2024-10" db="EMBL/GenBank/DDBJ databases">
        <title>Updated reference genomes for cyclostephanoid diatoms.</title>
        <authorList>
            <person name="Roberts W.R."/>
            <person name="Alverson A.J."/>
        </authorList>
    </citation>
    <scope>NUCLEOTIDE SEQUENCE [LARGE SCALE GENOMIC DNA]</scope>
    <source>
        <strain evidence="1 2">AJA276-08</strain>
    </source>
</reference>
<organism evidence="1 2">
    <name type="scientific">Stephanodiscus triporus</name>
    <dbReference type="NCBI Taxonomy" id="2934178"/>
    <lineage>
        <taxon>Eukaryota</taxon>
        <taxon>Sar</taxon>
        <taxon>Stramenopiles</taxon>
        <taxon>Ochrophyta</taxon>
        <taxon>Bacillariophyta</taxon>
        <taxon>Coscinodiscophyceae</taxon>
        <taxon>Thalassiosirophycidae</taxon>
        <taxon>Stephanodiscales</taxon>
        <taxon>Stephanodiscaceae</taxon>
        <taxon>Stephanodiscus</taxon>
    </lineage>
</organism>
<dbReference type="SUPFAM" id="SSF51197">
    <property type="entry name" value="Clavaminate synthase-like"/>
    <property type="match status" value="1"/>
</dbReference>
<gene>
    <name evidence="1" type="ORF">ACHAW5_009005</name>
</gene>
<keyword evidence="2" id="KW-1185">Reference proteome</keyword>
<dbReference type="PANTHER" id="PTHR31630">
    <property type="entry name" value="PHYTANOYL-COA DIOXYGENASE-RELATED-RELATED"/>
    <property type="match status" value="1"/>
</dbReference>
<evidence type="ECO:0000313" key="1">
    <source>
        <dbReference type="EMBL" id="KAL3787467.1"/>
    </source>
</evidence>
<proteinExistence type="predicted"/>
<evidence type="ECO:0000313" key="2">
    <source>
        <dbReference type="Proteomes" id="UP001530315"/>
    </source>
</evidence>